<name>A0ABD1XK44_9MARC</name>
<evidence type="ECO:0000313" key="2">
    <source>
        <dbReference type="Proteomes" id="UP001605036"/>
    </source>
</evidence>
<protein>
    <submittedName>
        <fullName evidence="1">Uncharacterized protein</fullName>
    </submittedName>
</protein>
<dbReference type="AlphaFoldDB" id="A0ABD1XK44"/>
<proteinExistence type="predicted"/>
<evidence type="ECO:0000313" key="1">
    <source>
        <dbReference type="EMBL" id="KAL2608276.1"/>
    </source>
</evidence>
<sequence length="77" mass="8602">MSRIQDVVECVGGFPSRKLESGDVEFRGSASNLSRPPGVSMLAIRKSEAHWPFGRRRDMGVPLNIQMRDVADRQNSD</sequence>
<comment type="caution">
    <text evidence="1">The sequence shown here is derived from an EMBL/GenBank/DDBJ whole genome shotgun (WGS) entry which is preliminary data.</text>
</comment>
<dbReference type="Proteomes" id="UP001605036">
    <property type="component" value="Unassembled WGS sequence"/>
</dbReference>
<organism evidence="1 2">
    <name type="scientific">Riccia fluitans</name>
    <dbReference type="NCBI Taxonomy" id="41844"/>
    <lineage>
        <taxon>Eukaryota</taxon>
        <taxon>Viridiplantae</taxon>
        <taxon>Streptophyta</taxon>
        <taxon>Embryophyta</taxon>
        <taxon>Marchantiophyta</taxon>
        <taxon>Marchantiopsida</taxon>
        <taxon>Marchantiidae</taxon>
        <taxon>Marchantiales</taxon>
        <taxon>Ricciaceae</taxon>
        <taxon>Riccia</taxon>
    </lineage>
</organism>
<accession>A0ABD1XK44</accession>
<keyword evidence="2" id="KW-1185">Reference proteome</keyword>
<reference evidence="1 2" key="1">
    <citation type="submission" date="2024-09" db="EMBL/GenBank/DDBJ databases">
        <title>Chromosome-scale assembly of Riccia fluitans.</title>
        <authorList>
            <person name="Paukszto L."/>
            <person name="Sawicki J."/>
            <person name="Karawczyk K."/>
            <person name="Piernik-Szablinska J."/>
            <person name="Szczecinska M."/>
            <person name="Mazdziarz M."/>
        </authorList>
    </citation>
    <scope>NUCLEOTIDE SEQUENCE [LARGE SCALE GENOMIC DNA]</scope>
    <source>
        <strain evidence="1">Rf_01</strain>
        <tissue evidence="1">Aerial parts of the thallus</tissue>
    </source>
</reference>
<dbReference type="EMBL" id="JBHFFA010000008">
    <property type="protein sequence ID" value="KAL2608276.1"/>
    <property type="molecule type" value="Genomic_DNA"/>
</dbReference>
<gene>
    <name evidence="1" type="ORF">R1flu_026849</name>
</gene>